<sequence>MSAQLYEGNKTVGFPQLNNCGGIELLRTSQNCRTLKLIDCCWSVRELKATVGPQANIYIRPIQKNLSTKLLQTDNTKEMPVTSSCHGCSKDFGLRKLRDHMQFCPGALDLQDLESDDDFVSDVSVRISENQTATSTSVSFQNDIDQLIITDHSDVEAGRENATNAETIIYVINSSTSNSATVNAIIHENNSSIASSTDNSSSATPSNDTDCPISVIVTKAIEYCRKGNISDLVEILKKLQDVIVTGRPLEVEDIAVCAEGDTNFILVDIINVLSTGMDEISAITNLTKTLEVQFYNEVAADYGGPRKEFFRLILREIKEKYFDNGLRELLASDYETIGKVFGWQAASNIPIFVSFTLIPMTYKKLTSLVQPQFSEEGTNNNQFDKTVYAAFLRYLREVASGRREAVCLESVLQFITGTDEKPVLGFKIPVNIRFTSSESFLPTANTCINCLTLPHPPQIVKLPDDTTLFHLYDYSFANSIYGLK</sequence>
<reference evidence="4" key="1">
    <citation type="journal article" date="2021" name="Genome Biol. Evol.">
        <title>A High-Quality Reference Genome for a Parasitic Bivalve with Doubly Uniparental Inheritance (Bivalvia: Unionida).</title>
        <authorList>
            <person name="Smith C.H."/>
        </authorList>
    </citation>
    <scope>NUCLEOTIDE SEQUENCE</scope>
    <source>
        <strain evidence="4">CHS0354</strain>
    </source>
</reference>
<dbReference type="Proteomes" id="UP001195483">
    <property type="component" value="Unassembled WGS sequence"/>
</dbReference>
<comment type="caution">
    <text evidence="4">The sequence shown here is derived from an EMBL/GenBank/DDBJ whole genome shotgun (WGS) entry which is preliminary data.</text>
</comment>
<evidence type="ECO:0000259" key="3">
    <source>
        <dbReference type="PROSITE" id="PS50237"/>
    </source>
</evidence>
<organism evidence="4 5">
    <name type="scientific">Potamilus streckersoni</name>
    <dbReference type="NCBI Taxonomy" id="2493646"/>
    <lineage>
        <taxon>Eukaryota</taxon>
        <taxon>Metazoa</taxon>
        <taxon>Spiralia</taxon>
        <taxon>Lophotrochozoa</taxon>
        <taxon>Mollusca</taxon>
        <taxon>Bivalvia</taxon>
        <taxon>Autobranchia</taxon>
        <taxon>Heteroconchia</taxon>
        <taxon>Palaeoheterodonta</taxon>
        <taxon>Unionida</taxon>
        <taxon>Unionoidea</taxon>
        <taxon>Unionidae</taxon>
        <taxon>Ambleminae</taxon>
        <taxon>Lampsilini</taxon>
        <taxon>Potamilus</taxon>
    </lineage>
</organism>
<keyword evidence="5" id="KW-1185">Reference proteome</keyword>
<reference evidence="4" key="2">
    <citation type="journal article" date="2021" name="Genome Biol. Evol.">
        <title>Developing a high-quality reference genome for a parasitic bivalve with doubly uniparental inheritance (Bivalvia: Unionida).</title>
        <authorList>
            <person name="Smith C.H."/>
        </authorList>
    </citation>
    <scope>NUCLEOTIDE SEQUENCE</scope>
    <source>
        <strain evidence="4">CHS0354</strain>
        <tissue evidence="4">Mantle</tissue>
    </source>
</reference>
<dbReference type="Pfam" id="PF00632">
    <property type="entry name" value="HECT"/>
    <property type="match status" value="1"/>
</dbReference>
<feature type="active site" description="Glycyl thioester intermediate" evidence="2">
    <location>
        <position position="447"/>
    </location>
</feature>
<accession>A0AAE0SL85</accession>
<evidence type="ECO:0000313" key="4">
    <source>
        <dbReference type="EMBL" id="KAK3593468.1"/>
    </source>
</evidence>
<protein>
    <recommendedName>
        <fullName evidence="3">HECT domain-containing protein</fullName>
    </recommendedName>
</protein>
<dbReference type="GO" id="GO:0004842">
    <property type="term" value="F:ubiquitin-protein transferase activity"/>
    <property type="evidence" value="ECO:0007669"/>
    <property type="project" value="InterPro"/>
</dbReference>
<dbReference type="PROSITE" id="PS50237">
    <property type="entry name" value="HECT"/>
    <property type="match status" value="2"/>
</dbReference>
<dbReference type="Gene3D" id="3.30.2410.10">
    <property type="entry name" value="Hect, E3 ligase catalytic domain"/>
    <property type="match status" value="1"/>
</dbReference>
<evidence type="ECO:0000256" key="1">
    <source>
        <dbReference type="ARBA" id="ARBA00022786"/>
    </source>
</evidence>
<evidence type="ECO:0000256" key="2">
    <source>
        <dbReference type="PROSITE-ProRule" id="PRU00104"/>
    </source>
</evidence>
<keyword evidence="1 2" id="KW-0833">Ubl conjugation pathway</keyword>
<name>A0AAE0SL85_9BIVA</name>
<dbReference type="Gene3D" id="3.90.1750.10">
    <property type="entry name" value="Hect, E3 ligase catalytic domains"/>
    <property type="match status" value="1"/>
</dbReference>
<dbReference type="InterPro" id="IPR035983">
    <property type="entry name" value="Hect_E3_ubiquitin_ligase"/>
</dbReference>
<feature type="domain" description="HECT" evidence="3">
    <location>
        <begin position="411"/>
        <end position="454"/>
    </location>
</feature>
<dbReference type="SUPFAM" id="SSF56204">
    <property type="entry name" value="Hect, E3 ligase catalytic domain"/>
    <property type="match status" value="1"/>
</dbReference>
<reference evidence="4" key="3">
    <citation type="submission" date="2023-05" db="EMBL/GenBank/DDBJ databases">
        <authorList>
            <person name="Smith C.H."/>
        </authorList>
    </citation>
    <scope>NUCLEOTIDE SEQUENCE</scope>
    <source>
        <strain evidence="4">CHS0354</strain>
        <tissue evidence="4">Mantle</tissue>
    </source>
</reference>
<dbReference type="AlphaFoldDB" id="A0AAE0SL85"/>
<dbReference type="InterPro" id="IPR000569">
    <property type="entry name" value="HECT_dom"/>
</dbReference>
<gene>
    <name evidence="4" type="ORF">CHS0354_036992</name>
</gene>
<dbReference type="EMBL" id="JAEAOA010002171">
    <property type="protein sequence ID" value="KAK3593468.1"/>
    <property type="molecule type" value="Genomic_DNA"/>
</dbReference>
<evidence type="ECO:0000313" key="5">
    <source>
        <dbReference type="Proteomes" id="UP001195483"/>
    </source>
</evidence>
<feature type="domain" description="HECT" evidence="3">
    <location>
        <begin position="282"/>
        <end position="317"/>
    </location>
</feature>
<comment type="caution">
    <text evidence="2">Lacks conserved residue(s) required for the propagation of feature annotation.</text>
</comment>
<proteinExistence type="predicted"/>